<evidence type="ECO:0000313" key="1">
    <source>
        <dbReference type="EMBL" id="KAK8891902.1"/>
    </source>
</evidence>
<comment type="caution">
    <text evidence="1">The sequence shown here is derived from an EMBL/GenBank/DDBJ whole genome shotgun (WGS) entry which is preliminary data.</text>
</comment>
<dbReference type="EMBL" id="JAPFFF010000004">
    <property type="protein sequence ID" value="KAK8891902.1"/>
    <property type="molecule type" value="Genomic_DNA"/>
</dbReference>
<evidence type="ECO:0008006" key="3">
    <source>
        <dbReference type="Google" id="ProtNLM"/>
    </source>
</evidence>
<gene>
    <name evidence="1" type="ORF">M9Y10_029124</name>
</gene>
<dbReference type="Proteomes" id="UP001470230">
    <property type="component" value="Unassembled WGS sequence"/>
</dbReference>
<keyword evidence="2" id="KW-1185">Reference proteome</keyword>
<reference evidence="1 2" key="1">
    <citation type="submission" date="2024-04" db="EMBL/GenBank/DDBJ databases">
        <title>Tritrichomonas musculus Genome.</title>
        <authorList>
            <person name="Alves-Ferreira E."/>
            <person name="Grigg M."/>
            <person name="Lorenzi H."/>
            <person name="Galac M."/>
        </authorList>
    </citation>
    <scope>NUCLEOTIDE SEQUENCE [LARGE SCALE GENOMIC DNA]</scope>
    <source>
        <strain evidence="1 2">EAF2021</strain>
    </source>
</reference>
<sequence>MDEQQFFLEYEDFFKSYSQSTNTTINKQSFFFGYDSFENHDYQKNEIINQVSPDTSFLSNSCKCENMLSNQSQINGNDHLQNENSNSKPTINMNVNTPIKNEFEHQFNSFKKNDIKNAINCHYSFPNLFINIYLFQNLSVYDIIFKITGAYLTQKELIFLRKNIFDQVMPLMTRDEQRSKIKNISCFNKYKEKLLPYLESPNIQAIIRDYLLKRRRNYEKMEMLENFHRLTFPKKENS</sequence>
<protein>
    <recommendedName>
        <fullName evidence="3">RGS domain-containing protein</fullName>
    </recommendedName>
</protein>
<organism evidence="1 2">
    <name type="scientific">Tritrichomonas musculus</name>
    <dbReference type="NCBI Taxonomy" id="1915356"/>
    <lineage>
        <taxon>Eukaryota</taxon>
        <taxon>Metamonada</taxon>
        <taxon>Parabasalia</taxon>
        <taxon>Tritrichomonadida</taxon>
        <taxon>Tritrichomonadidae</taxon>
        <taxon>Tritrichomonas</taxon>
    </lineage>
</organism>
<accession>A0ABR2KNA2</accession>
<evidence type="ECO:0000313" key="2">
    <source>
        <dbReference type="Proteomes" id="UP001470230"/>
    </source>
</evidence>
<name>A0ABR2KNA2_9EUKA</name>
<proteinExistence type="predicted"/>